<dbReference type="AlphaFoldDB" id="A0A444GGN7"/>
<reference evidence="2" key="1">
    <citation type="journal article" date="2014" name="Agronomy (Basel)">
        <title>A Draft Genome Sequence for Ensete ventricosum, the Drought-Tolerant Tree Against Hunger.</title>
        <authorList>
            <person name="Harrison J."/>
            <person name="Moore K.A."/>
            <person name="Paszkiewicz K."/>
            <person name="Jones T."/>
            <person name="Grant M."/>
            <person name="Ambacheew D."/>
            <person name="Muzemil S."/>
            <person name="Studholme D.J."/>
        </authorList>
    </citation>
    <scope>NUCLEOTIDE SEQUENCE [LARGE SCALE GENOMIC DNA]</scope>
</reference>
<protein>
    <submittedName>
        <fullName evidence="1">Uncharacterized protein</fullName>
    </submittedName>
</protein>
<dbReference type="Proteomes" id="UP000287651">
    <property type="component" value="Unassembled WGS sequence"/>
</dbReference>
<evidence type="ECO:0000313" key="1">
    <source>
        <dbReference type="EMBL" id="RRT34813.1"/>
    </source>
</evidence>
<sequence>MTTSSGCKRNLSTFTLIHTKVHNRLSYRWLEKLVYVHYNMRLRLQCTELDKEAEELEIDPIDLQFYDEDSKSILEWVEVAENQEDPLLDEAGDHQRLSHFIIRVIEEEEVHPQQVANPPRSKRGKRKGEGNSINHTVGRNRVGRRNTFTIAFSNSLALET</sequence>
<comment type="caution">
    <text evidence="1">The sequence shown here is derived from an EMBL/GenBank/DDBJ whole genome shotgun (WGS) entry which is preliminary data.</text>
</comment>
<evidence type="ECO:0000313" key="2">
    <source>
        <dbReference type="Proteomes" id="UP000287651"/>
    </source>
</evidence>
<proteinExistence type="predicted"/>
<organism evidence="1 2">
    <name type="scientific">Ensete ventricosum</name>
    <name type="common">Abyssinian banana</name>
    <name type="synonym">Musa ensete</name>
    <dbReference type="NCBI Taxonomy" id="4639"/>
    <lineage>
        <taxon>Eukaryota</taxon>
        <taxon>Viridiplantae</taxon>
        <taxon>Streptophyta</taxon>
        <taxon>Embryophyta</taxon>
        <taxon>Tracheophyta</taxon>
        <taxon>Spermatophyta</taxon>
        <taxon>Magnoliopsida</taxon>
        <taxon>Liliopsida</taxon>
        <taxon>Zingiberales</taxon>
        <taxon>Musaceae</taxon>
        <taxon>Ensete</taxon>
    </lineage>
</organism>
<name>A0A444GGN7_ENSVE</name>
<gene>
    <name evidence="1" type="ORF">B296_00055259</name>
</gene>
<accession>A0A444GGN7</accession>
<dbReference type="EMBL" id="AMZH03026019">
    <property type="protein sequence ID" value="RRT34813.1"/>
    <property type="molecule type" value="Genomic_DNA"/>
</dbReference>